<evidence type="ECO:0000313" key="2">
    <source>
        <dbReference type="Proteomes" id="UP000095287"/>
    </source>
</evidence>
<accession>A0A1I7YP43</accession>
<feature type="transmembrane region" description="Helical" evidence="1">
    <location>
        <begin position="80"/>
        <end position="104"/>
    </location>
</feature>
<sequence length="162" mass="19203">MAADVPYSRKPLMALTSFVFFCASITAYFQAYEIWVFIQLGTNPWITYFYWFDSFICLANMIGACSAILYIYYKRKLYSVIVDVVMVLNYVYSFRLLFGHLIQAQQIYFYCAMKAEFEEWLERYTYTSGLSFLFQVGLQIGLHVFKKLSNVRIHDYQLVEKV</sequence>
<evidence type="ECO:0000313" key="3">
    <source>
        <dbReference type="WBParaSite" id="L893_g18274.t1"/>
    </source>
</evidence>
<proteinExistence type="predicted"/>
<keyword evidence="1" id="KW-0812">Transmembrane</keyword>
<feature type="transmembrane region" description="Helical" evidence="1">
    <location>
        <begin position="12"/>
        <end position="29"/>
    </location>
</feature>
<dbReference type="WBParaSite" id="L893_g18274.t1">
    <property type="protein sequence ID" value="L893_g18274.t1"/>
    <property type="gene ID" value="L893_g18274"/>
</dbReference>
<keyword evidence="1" id="KW-0472">Membrane</keyword>
<name>A0A1I7YP43_9BILA</name>
<feature type="transmembrane region" description="Helical" evidence="1">
    <location>
        <begin position="49"/>
        <end position="73"/>
    </location>
</feature>
<dbReference type="Proteomes" id="UP000095287">
    <property type="component" value="Unplaced"/>
</dbReference>
<keyword evidence="1" id="KW-1133">Transmembrane helix</keyword>
<protein>
    <submittedName>
        <fullName evidence="3">Serpentine receptor class gamma</fullName>
    </submittedName>
</protein>
<organism evidence="2 3">
    <name type="scientific">Steinernema glaseri</name>
    <dbReference type="NCBI Taxonomy" id="37863"/>
    <lineage>
        <taxon>Eukaryota</taxon>
        <taxon>Metazoa</taxon>
        <taxon>Ecdysozoa</taxon>
        <taxon>Nematoda</taxon>
        <taxon>Chromadorea</taxon>
        <taxon>Rhabditida</taxon>
        <taxon>Tylenchina</taxon>
        <taxon>Panagrolaimomorpha</taxon>
        <taxon>Strongyloidoidea</taxon>
        <taxon>Steinernematidae</taxon>
        <taxon>Steinernema</taxon>
    </lineage>
</organism>
<reference evidence="3" key="1">
    <citation type="submission" date="2016-11" db="UniProtKB">
        <authorList>
            <consortium name="WormBaseParasite"/>
        </authorList>
    </citation>
    <scope>IDENTIFICATION</scope>
</reference>
<keyword evidence="2" id="KW-1185">Reference proteome</keyword>
<evidence type="ECO:0000256" key="1">
    <source>
        <dbReference type="SAM" id="Phobius"/>
    </source>
</evidence>
<dbReference type="AlphaFoldDB" id="A0A1I7YP43"/>